<evidence type="ECO:0000259" key="3">
    <source>
        <dbReference type="Pfam" id="PF05185"/>
    </source>
</evidence>
<dbReference type="Gene3D" id="2.70.160.11">
    <property type="entry name" value="Hnrnp arginine n-methyltransferase1"/>
    <property type="match status" value="1"/>
</dbReference>
<dbReference type="InParanoid" id="A0A1D3CS54"/>
<keyword evidence="1" id="KW-0949">S-adenosyl-L-methionine</keyword>
<feature type="compositionally biased region" description="Low complexity" evidence="2">
    <location>
        <begin position="126"/>
        <end position="137"/>
    </location>
</feature>
<dbReference type="PANTHER" id="PTHR10738">
    <property type="entry name" value="PROTEIN ARGININE N-METHYLTRANSFERASE 5"/>
    <property type="match status" value="1"/>
</dbReference>
<dbReference type="InterPro" id="IPR035075">
    <property type="entry name" value="PRMT5"/>
</dbReference>
<dbReference type="InterPro" id="IPR035247">
    <property type="entry name" value="PRMT5_TIM"/>
</dbReference>
<evidence type="ECO:0000256" key="2">
    <source>
        <dbReference type="SAM" id="MobiDB-lite"/>
    </source>
</evidence>
<feature type="region of interest" description="Disordered" evidence="2">
    <location>
        <begin position="125"/>
        <end position="158"/>
    </location>
</feature>
<feature type="compositionally biased region" description="Low complexity" evidence="2">
    <location>
        <begin position="457"/>
        <end position="471"/>
    </location>
</feature>
<organism evidence="5 6">
    <name type="scientific">Cyclospora cayetanensis</name>
    <dbReference type="NCBI Taxonomy" id="88456"/>
    <lineage>
        <taxon>Eukaryota</taxon>
        <taxon>Sar</taxon>
        <taxon>Alveolata</taxon>
        <taxon>Apicomplexa</taxon>
        <taxon>Conoidasida</taxon>
        <taxon>Coccidia</taxon>
        <taxon>Eucoccidiorida</taxon>
        <taxon>Eimeriorina</taxon>
        <taxon>Eimeriidae</taxon>
        <taxon>Cyclospora</taxon>
    </lineage>
</organism>
<dbReference type="Gene3D" id="3.20.20.150">
    <property type="entry name" value="Divalent-metal-dependent TIM barrel enzymes"/>
    <property type="match status" value="1"/>
</dbReference>
<name>A0A1D3CS54_9EIME</name>
<dbReference type="Pfam" id="PF05185">
    <property type="entry name" value="PRMT5"/>
    <property type="match status" value="2"/>
</dbReference>
<feature type="domain" description="PRMT5 arginine-N-methyltransferase" evidence="3">
    <location>
        <begin position="355"/>
        <end position="403"/>
    </location>
</feature>
<dbReference type="FunCoup" id="A0A1D3CS54">
    <property type="interactions" value="385"/>
</dbReference>
<feature type="domain" description="PRMT5 TIM barrel" evidence="4">
    <location>
        <begin position="182"/>
        <end position="290"/>
    </location>
</feature>
<comment type="caution">
    <text evidence="5">The sequence shown here is derived from an EMBL/GenBank/DDBJ whole genome shotgun (WGS) entry which is preliminary data.</text>
</comment>
<evidence type="ECO:0000313" key="6">
    <source>
        <dbReference type="Proteomes" id="UP000095192"/>
    </source>
</evidence>
<dbReference type="Proteomes" id="UP000095192">
    <property type="component" value="Unassembled WGS sequence"/>
</dbReference>
<dbReference type="GO" id="GO:0016274">
    <property type="term" value="F:protein-arginine N-methyltransferase activity"/>
    <property type="evidence" value="ECO:0007669"/>
    <property type="project" value="InterPro"/>
</dbReference>
<dbReference type="EMBL" id="JROU02002160">
    <property type="protein sequence ID" value="OEH74034.1"/>
    <property type="molecule type" value="Genomic_DNA"/>
</dbReference>
<dbReference type="VEuPathDB" id="ToxoDB:cyc_01099"/>
<dbReference type="Gene3D" id="3.40.50.150">
    <property type="entry name" value="Vaccinia Virus protein VP39"/>
    <property type="match status" value="1"/>
</dbReference>
<evidence type="ECO:0000256" key="1">
    <source>
        <dbReference type="ARBA" id="ARBA00022691"/>
    </source>
</evidence>
<gene>
    <name evidence="5" type="ORF">cyc_01099</name>
</gene>
<dbReference type="InterPro" id="IPR029063">
    <property type="entry name" value="SAM-dependent_MTases_sf"/>
</dbReference>
<accession>A0A1D3CS54</accession>
<dbReference type="GO" id="GO:0005829">
    <property type="term" value="C:cytosol"/>
    <property type="evidence" value="ECO:0007669"/>
    <property type="project" value="TreeGrafter"/>
</dbReference>
<evidence type="ECO:0000259" key="4">
    <source>
        <dbReference type="Pfam" id="PF17285"/>
    </source>
</evidence>
<dbReference type="InterPro" id="IPR025799">
    <property type="entry name" value="Arg_MeTrfase"/>
</dbReference>
<dbReference type="GO" id="GO:0006355">
    <property type="term" value="P:regulation of DNA-templated transcription"/>
    <property type="evidence" value="ECO:0007669"/>
    <property type="project" value="TreeGrafter"/>
</dbReference>
<dbReference type="VEuPathDB" id="ToxoDB:LOC34618169"/>
<keyword evidence="6" id="KW-1185">Reference proteome</keyword>
<dbReference type="AlphaFoldDB" id="A0A1D3CS54"/>
<dbReference type="Pfam" id="PF17285">
    <property type="entry name" value="PRMT5_TIM"/>
    <property type="match status" value="1"/>
</dbReference>
<evidence type="ECO:0000313" key="5">
    <source>
        <dbReference type="EMBL" id="OEH74034.1"/>
    </source>
</evidence>
<protein>
    <recommendedName>
        <fullName evidence="7">Protein arginine N-methyltransferase</fullName>
    </recommendedName>
</protein>
<proteinExistence type="predicted"/>
<reference evidence="5 6" key="1">
    <citation type="journal article" date="2016" name="BMC Genomics">
        <title>Comparative genomics reveals Cyclospora cayetanensis possesses coccidia-like metabolism and invasion components but unique surface antigens.</title>
        <authorList>
            <person name="Liu S."/>
            <person name="Wang L."/>
            <person name="Zheng H."/>
            <person name="Xu Z."/>
            <person name="Roellig D.M."/>
            <person name="Li N."/>
            <person name="Frace M.A."/>
            <person name="Tang K."/>
            <person name="Arrowood M.J."/>
            <person name="Moss D.M."/>
            <person name="Zhang L."/>
            <person name="Feng Y."/>
            <person name="Xiao L."/>
        </authorList>
    </citation>
    <scope>NUCLEOTIDE SEQUENCE [LARGE SCALE GENOMIC DNA]</scope>
    <source>
        <strain evidence="5 6">CHN_HEN01</strain>
    </source>
</reference>
<dbReference type="GO" id="GO:0005634">
    <property type="term" value="C:nucleus"/>
    <property type="evidence" value="ECO:0007669"/>
    <property type="project" value="TreeGrafter"/>
</dbReference>
<feature type="region of interest" description="Disordered" evidence="2">
    <location>
        <begin position="447"/>
        <end position="471"/>
    </location>
</feature>
<sequence length="932" mass="100176">MNVVVMRRRVPHADPELIAWMSCRPTIDAKIEGEDPNGDILERLAAAAARSAVSARISGASAPRVEAQASAVATTLDATADPWLGGGCFSFPSFTPLGLSDLHLRCADWVSSVIGCTSIWIHPDCSSSNDSSNEESSVVMAADSSAGGPSRCQDSGTSRTPELQQLALLNEGFATAAASTASKQQQQHQGDDDEEEHLLDPWEQWSFLQQTVGVSIHLGVALQLTEDLPSELVLQRWLAEPLRCVLIPTSIFMQLQQQPDVTLLRQHLTFLLRCAELRVRLVLIDDREAEAETATSTPKSEAEAAATAAGVGALQSKRAVVEHKDLLSNSGITNSSNNEQSFQMLPPLPPSLLFSRGHRNTLQIPMQPLADDLNACSYEVFERDATKYRLYSQAIYRRLIDLLGLDDIHQEQQQAQRRGKPNPYGITTALNNPNCLYISEANFPLLQRQQRQRQRQSSRQSNGIRTAAAKSEAAASDAAPLIGDSPQYKTAMGRFSCLAFLKDVRFGSEAEYLGYRPPAEMHARLRAAARAIRAAEAAAIRPSTLTSSPALDQQQQEVQEGSDDWPRIAVYVVGAGRGPLVQAALDALRKVGVPPCFYFVAAIEKNPQALYALMDRQQHDACAAWRQVAVVAGDIRKPETAAAVARAAARAAAIGKGAVTAAPLPPAGSARCDIMVSELLGSLGDNELSPECIDGAQQLLLKAEGISIPAAYVSSLEPVSCPLLHAAAAAAYGDTHQLDAMFVVYPHGIFRPSREGPRSCFAFQHPNPLVAPFATSAAAKRMHAFTEYILGTPAAETTAEGDAAAPAANAEAERCGVDFASPFCLSSTAVTTGAAGAQGDPSDRQELVLAITRKSDNHRVWFERAVMSPVATPIQNLNGVCYFMGNLSTRAFRLPVICLMLCILSLRVVRLAVSPTVRAAAPSEEGDQEVLR</sequence>
<dbReference type="PANTHER" id="PTHR10738:SF0">
    <property type="entry name" value="PROTEIN ARGININE N-METHYLTRANSFERASE 5"/>
    <property type="match status" value="1"/>
</dbReference>
<feature type="domain" description="PRMT5 arginine-N-methyltransferase" evidence="3">
    <location>
        <begin position="557"/>
        <end position="708"/>
    </location>
</feature>
<evidence type="ECO:0008006" key="7">
    <source>
        <dbReference type="Google" id="ProtNLM"/>
    </source>
</evidence>